<comment type="subcellular location">
    <subcellularLocation>
        <location evidence="1">Membrane</location>
        <topology evidence="1">Multi-pass membrane protein</topology>
    </subcellularLocation>
</comment>
<dbReference type="PANTHER" id="PTHR23501:SF198">
    <property type="entry name" value="AZOLE RESISTANCE PROTEIN 1-RELATED"/>
    <property type="match status" value="1"/>
</dbReference>
<feature type="transmembrane region" description="Helical" evidence="6">
    <location>
        <begin position="515"/>
        <end position="537"/>
    </location>
</feature>
<feature type="compositionally biased region" description="Basic and acidic residues" evidence="5">
    <location>
        <begin position="649"/>
        <end position="677"/>
    </location>
</feature>
<proteinExistence type="predicted"/>
<dbReference type="OrthoDB" id="10021397at2759"/>
<feature type="domain" description="Major facilitator superfamily (MFS) profile" evidence="7">
    <location>
        <begin position="121"/>
        <end position="614"/>
    </location>
</feature>
<feature type="transmembrane region" description="Helical" evidence="6">
    <location>
        <begin position="244"/>
        <end position="266"/>
    </location>
</feature>
<dbReference type="PANTHER" id="PTHR23501">
    <property type="entry name" value="MAJOR FACILITATOR SUPERFAMILY"/>
    <property type="match status" value="1"/>
</dbReference>
<dbReference type="GO" id="GO:0005886">
    <property type="term" value="C:plasma membrane"/>
    <property type="evidence" value="ECO:0007669"/>
    <property type="project" value="TreeGrafter"/>
</dbReference>
<dbReference type="Pfam" id="PF07690">
    <property type="entry name" value="MFS_1"/>
    <property type="match status" value="1"/>
</dbReference>
<dbReference type="InterPro" id="IPR011701">
    <property type="entry name" value="MFS"/>
</dbReference>
<dbReference type="InterPro" id="IPR036259">
    <property type="entry name" value="MFS_trans_sf"/>
</dbReference>
<dbReference type="SUPFAM" id="SSF103473">
    <property type="entry name" value="MFS general substrate transporter"/>
    <property type="match status" value="1"/>
</dbReference>
<name>A0A5C5FNG2_9BASI</name>
<feature type="transmembrane region" description="Helical" evidence="6">
    <location>
        <begin position="389"/>
        <end position="409"/>
    </location>
</feature>
<evidence type="ECO:0000256" key="5">
    <source>
        <dbReference type="SAM" id="MobiDB-lite"/>
    </source>
</evidence>
<evidence type="ECO:0000256" key="4">
    <source>
        <dbReference type="ARBA" id="ARBA00023136"/>
    </source>
</evidence>
<dbReference type="PROSITE" id="PS50850">
    <property type="entry name" value="MFS"/>
    <property type="match status" value="1"/>
</dbReference>
<evidence type="ECO:0000313" key="8">
    <source>
        <dbReference type="EMBL" id="TNY17839.1"/>
    </source>
</evidence>
<feature type="transmembrane region" description="Helical" evidence="6">
    <location>
        <begin position="118"/>
        <end position="138"/>
    </location>
</feature>
<feature type="transmembrane region" description="Helical" evidence="6">
    <location>
        <begin position="278"/>
        <end position="298"/>
    </location>
</feature>
<protein>
    <submittedName>
        <fullName evidence="8">ABC transporter</fullName>
    </submittedName>
</protein>
<dbReference type="PRINTS" id="PR01036">
    <property type="entry name" value="TCRTETB"/>
</dbReference>
<feature type="transmembrane region" description="Helical" evidence="6">
    <location>
        <begin position="454"/>
        <end position="472"/>
    </location>
</feature>
<dbReference type="Gene3D" id="1.20.1250.20">
    <property type="entry name" value="MFS general substrate transporter like domains"/>
    <property type="match status" value="1"/>
</dbReference>
<evidence type="ECO:0000256" key="6">
    <source>
        <dbReference type="SAM" id="Phobius"/>
    </source>
</evidence>
<organism evidence="8 9">
    <name type="scientific">Rhodotorula diobovata</name>
    <dbReference type="NCBI Taxonomy" id="5288"/>
    <lineage>
        <taxon>Eukaryota</taxon>
        <taxon>Fungi</taxon>
        <taxon>Dikarya</taxon>
        <taxon>Basidiomycota</taxon>
        <taxon>Pucciniomycotina</taxon>
        <taxon>Microbotryomycetes</taxon>
        <taxon>Sporidiobolales</taxon>
        <taxon>Sporidiobolaceae</taxon>
        <taxon>Rhodotorula</taxon>
    </lineage>
</organism>
<accession>A0A5C5FNG2</accession>
<feature type="transmembrane region" description="Helical" evidence="6">
    <location>
        <begin position="590"/>
        <end position="609"/>
    </location>
</feature>
<evidence type="ECO:0000313" key="9">
    <source>
        <dbReference type="Proteomes" id="UP000311382"/>
    </source>
</evidence>
<keyword evidence="3 6" id="KW-1133">Transmembrane helix</keyword>
<feature type="transmembrane region" description="Helical" evidence="6">
    <location>
        <begin position="158"/>
        <end position="175"/>
    </location>
</feature>
<feature type="transmembrane region" description="Helical" evidence="6">
    <location>
        <begin position="319"/>
        <end position="338"/>
    </location>
</feature>
<evidence type="ECO:0000256" key="1">
    <source>
        <dbReference type="ARBA" id="ARBA00004141"/>
    </source>
</evidence>
<dbReference type="InterPro" id="IPR020846">
    <property type="entry name" value="MFS_dom"/>
</dbReference>
<evidence type="ECO:0000259" key="7">
    <source>
        <dbReference type="PROSITE" id="PS50850"/>
    </source>
</evidence>
<keyword evidence="2 6" id="KW-0812">Transmembrane</keyword>
<feature type="transmembrane region" description="Helical" evidence="6">
    <location>
        <begin position="484"/>
        <end position="503"/>
    </location>
</feature>
<gene>
    <name evidence="8" type="ORF">DMC30DRAFT_369163</name>
</gene>
<feature type="transmembrane region" description="Helical" evidence="6">
    <location>
        <begin position="429"/>
        <end position="447"/>
    </location>
</feature>
<dbReference type="STRING" id="5288.A0A5C5FNG2"/>
<keyword evidence="4 6" id="KW-0472">Membrane</keyword>
<sequence>MRAKSSPPAPGRLLSSISARARTCTMAAAPAAPAHDHAPSLSPTLSGEDADSKRFSPATAGGGPDEDASTSAADQVSLHKEVAPSSVADKSTTEDGPVGAAGPPGSPDTSAHLRGKKLAVVFAAMLLCLLLVALDQTILATALPRIASDFDAFDKQGWVSSSFILTQTATILWWGQVLRIYPAKWSLIVAVVVFEVGSAICGGAQNVMALIWGRAISGVGAGGIFIAMLQIIAQVTALEDRPKLFSSFGAVFGISSVIGPLIGGALTDHATWRWCFLINLPVGAVSIVACVFLLKSTLPLGADPNDRTTRGILRQTARMDWLGALLCLGAITCLVLALQWGGNQKPWSDGSVIACFVVAGVLGVALVFWQRYLGDRAMVPGKIFKSIGVYGILVSAFMTRCSLLILTYYIPIYYQAVRNHNATQSGIDILAFCLAVVLSVIIAGRIVALTGRYWYFLVLGPVPGAIGAGLLYTTTPDTSNAKLIGYQILCGIGVGTAMQNSLFAMQATFKDNMRLVGQATGMASFAQFLGGTIALAIGQSALSTQLTKNFALYAPTAPLAVIEQSPLEIHSLEPDVREQAIVAYVKSLDIVFVICVAFYGLGILAALVIENISIKKPLTEAEKQAKRDKKQAKRDAKAAKKGGKLTPAKAEEKHVAQSEEDIEKGMAEGEVARGEGA</sequence>
<evidence type="ECO:0000256" key="2">
    <source>
        <dbReference type="ARBA" id="ARBA00022692"/>
    </source>
</evidence>
<feature type="transmembrane region" description="Helical" evidence="6">
    <location>
        <begin position="211"/>
        <end position="232"/>
    </location>
</feature>
<comment type="caution">
    <text evidence="8">The sequence shown here is derived from an EMBL/GenBank/DDBJ whole genome shotgun (WGS) entry which is preliminary data.</text>
</comment>
<dbReference type="Gene3D" id="1.20.1720.10">
    <property type="entry name" value="Multidrug resistance protein D"/>
    <property type="match status" value="1"/>
</dbReference>
<reference evidence="8 9" key="1">
    <citation type="submission" date="2019-03" db="EMBL/GenBank/DDBJ databases">
        <title>Rhodosporidium diobovatum UCD-FST 08-225 genome sequencing, assembly, and annotation.</title>
        <authorList>
            <person name="Fakankun I.U."/>
            <person name="Fristensky B."/>
            <person name="Levin D.B."/>
        </authorList>
    </citation>
    <scope>NUCLEOTIDE SEQUENCE [LARGE SCALE GENOMIC DNA]</scope>
    <source>
        <strain evidence="8 9">UCD-FST 08-225</strain>
    </source>
</reference>
<keyword evidence="9" id="KW-1185">Reference proteome</keyword>
<dbReference type="GO" id="GO:0022857">
    <property type="term" value="F:transmembrane transporter activity"/>
    <property type="evidence" value="ECO:0007669"/>
    <property type="project" value="InterPro"/>
</dbReference>
<feature type="transmembrane region" description="Helical" evidence="6">
    <location>
        <begin position="187"/>
        <end position="205"/>
    </location>
</feature>
<dbReference type="AlphaFoldDB" id="A0A5C5FNG2"/>
<feature type="region of interest" description="Disordered" evidence="5">
    <location>
        <begin position="26"/>
        <end position="109"/>
    </location>
</feature>
<feature type="region of interest" description="Disordered" evidence="5">
    <location>
        <begin position="620"/>
        <end position="677"/>
    </location>
</feature>
<dbReference type="EMBL" id="SOZI01000172">
    <property type="protein sequence ID" value="TNY17839.1"/>
    <property type="molecule type" value="Genomic_DNA"/>
</dbReference>
<dbReference type="Proteomes" id="UP000311382">
    <property type="component" value="Unassembled WGS sequence"/>
</dbReference>
<dbReference type="CDD" id="cd17502">
    <property type="entry name" value="MFS_Azr1_MDR_like"/>
    <property type="match status" value="1"/>
</dbReference>
<evidence type="ECO:0000256" key="3">
    <source>
        <dbReference type="ARBA" id="ARBA00022989"/>
    </source>
</evidence>
<feature type="transmembrane region" description="Helical" evidence="6">
    <location>
        <begin position="350"/>
        <end position="369"/>
    </location>
</feature>